<protein>
    <submittedName>
        <fullName evidence="4">Nitroreductase family protein</fullName>
    </submittedName>
</protein>
<proteinExistence type="inferred from homology"/>
<gene>
    <name evidence="4" type="ORF">KQJ23_03060</name>
</gene>
<dbReference type="Pfam" id="PF00881">
    <property type="entry name" value="Nitroreductase"/>
    <property type="match status" value="1"/>
</dbReference>
<comment type="similarity">
    <text evidence="1">Belongs to the nitroreductase family.</text>
</comment>
<evidence type="ECO:0000313" key="4">
    <source>
        <dbReference type="EMBL" id="MBU5670804.1"/>
    </source>
</evidence>
<evidence type="ECO:0000313" key="5">
    <source>
        <dbReference type="Proteomes" id="UP000743001"/>
    </source>
</evidence>
<keyword evidence="5" id="KW-1185">Reference proteome</keyword>
<dbReference type="CDD" id="cd02137">
    <property type="entry name" value="MhqN-like"/>
    <property type="match status" value="1"/>
</dbReference>
<comment type="caution">
    <text evidence="4">The sequence shown here is derived from an EMBL/GenBank/DDBJ whole genome shotgun (WGS) entry which is preliminary data.</text>
</comment>
<dbReference type="Proteomes" id="UP000743001">
    <property type="component" value="Unassembled WGS sequence"/>
</dbReference>
<evidence type="ECO:0000256" key="2">
    <source>
        <dbReference type="ARBA" id="ARBA00023002"/>
    </source>
</evidence>
<accession>A0ABS6FLE3</accession>
<dbReference type="EMBL" id="JAHLQJ010000002">
    <property type="protein sequence ID" value="MBU5670804.1"/>
    <property type="molecule type" value="Genomic_DNA"/>
</dbReference>
<evidence type="ECO:0000259" key="3">
    <source>
        <dbReference type="Pfam" id="PF00881"/>
    </source>
</evidence>
<organism evidence="4 5">
    <name type="scientific">Paenibacillus brevis</name>
    <dbReference type="NCBI Taxonomy" id="2841508"/>
    <lineage>
        <taxon>Bacteria</taxon>
        <taxon>Bacillati</taxon>
        <taxon>Bacillota</taxon>
        <taxon>Bacilli</taxon>
        <taxon>Bacillales</taxon>
        <taxon>Paenibacillaceae</taxon>
        <taxon>Paenibacillus</taxon>
    </lineage>
</organism>
<evidence type="ECO:0000256" key="1">
    <source>
        <dbReference type="ARBA" id="ARBA00007118"/>
    </source>
</evidence>
<keyword evidence="2" id="KW-0560">Oxidoreductase</keyword>
<reference evidence="4 5" key="1">
    <citation type="submission" date="2021-06" db="EMBL/GenBank/DDBJ databases">
        <authorList>
            <person name="Sun Q."/>
            <person name="Li D."/>
        </authorList>
    </citation>
    <scope>NUCLEOTIDE SEQUENCE [LARGE SCALE GENOMIC DNA]</scope>
    <source>
        <strain evidence="4 5">MSJ-6</strain>
    </source>
</reference>
<dbReference type="PANTHER" id="PTHR43673:SF3">
    <property type="entry name" value="NAD(P)H NITROREDUCTASE YODC-RELATED"/>
    <property type="match status" value="1"/>
</dbReference>
<dbReference type="RefSeq" id="WP_216477210.1">
    <property type="nucleotide sequence ID" value="NZ_JAHLQJ010000002.1"/>
</dbReference>
<dbReference type="PANTHER" id="PTHR43673">
    <property type="entry name" value="NAD(P)H NITROREDUCTASE YDGI-RELATED"/>
    <property type="match status" value="1"/>
</dbReference>
<feature type="domain" description="Nitroreductase" evidence="3">
    <location>
        <begin position="16"/>
        <end position="192"/>
    </location>
</feature>
<dbReference type="InterPro" id="IPR029479">
    <property type="entry name" value="Nitroreductase"/>
</dbReference>
<name>A0ABS6FLE3_9BACL</name>
<sequence>MSTQTNINLNDFYTLLRERHSVRHYDKSVSIPREELNDMLELSTLAPSSSNLQPWRFLVIDDPQLKEKLLPIANNQQQVIDASAIVAVLGDLKSFEKADAIYSKAVAGGYMDEATKAAFVDRLENTYGSLPAERLHNINTFDAGLISMQFMLIAKSKGYDTVPMGGFNPEKFSQEFQLPDTLRPILLIAVGKAAKPAHPTVRLPLEQIVNWNTL</sequence>